<dbReference type="HOGENOM" id="CLU_372862_0_0_2"/>
<dbReference type="Gene3D" id="1.50.10.20">
    <property type="match status" value="3"/>
</dbReference>
<dbReference type="Proteomes" id="UP000019434">
    <property type="component" value="Chromosome"/>
</dbReference>
<name>W8NVA6_9EURY</name>
<dbReference type="SUPFAM" id="SSF48239">
    <property type="entry name" value="Terpenoid cyclases/Protein prenyltransferases"/>
    <property type="match status" value="2"/>
</dbReference>
<evidence type="ECO:0000313" key="4">
    <source>
        <dbReference type="Proteomes" id="UP000019434"/>
    </source>
</evidence>
<dbReference type="InterPro" id="IPR001330">
    <property type="entry name" value="Prenyltrans"/>
</dbReference>
<organism evidence="3 4">
    <name type="scientific">Thermococcus nautili</name>
    <dbReference type="NCBI Taxonomy" id="195522"/>
    <lineage>
        <taxon>Archaea</taxon>
        <taxon>Methanobacteriati</taxon>
        <taxon>Methanobacteriota</taxon>
        <taxon>Thermococci</taxon>
        <taxon>Thermococcales</taxon>
        <taxon>Thermococcaceae</taxon>
        <taxon>Thermococcus</taxon>
    </lineage>
</organism>
<dbReference type="GO" id="GO:0003824">
    <property type="term" value="F:catalytic activity"/>
    <property type="evidence" value="ECO:0007669"/>
    <property type="project" value="InterPro"/>
</dbReference>
<evidence type="ECO:0000313" key="3">
    <source>
        <dbReference type="EMBL" id="AHL23122.1"/>
    </source>
</evidence>
<dbReference type="OrthoDB" id="86043at2157"/>
<evidence type="ECO:0000259" key="2">
    <source>
        <dbReference type="Pfam" id="PF00432"/>
    </source>
</evidence>
<keyword evidence="4" id="KW-1185">Reference proteome</keyword>
<gene>
    <name evidence="3" type="ORF">BD01_1514</name>
</gene>
<reference evidence="3 4" key="1">
    <citation type="submission" date="2014-02" db="EMBL/GenBank/DDBJ databases">
        <title>Genome Sequence of an Hyperthermophilic Archaeon, Thermococcus nautili 30-1, producing viral vesicles.</title>
        <authorList>
            <person name="Oberto J."/>
            <person name="Gaudin M."/>
            <person name="Cossu M."/>
            <person name="Gorlas A."/>
            <person name="Slesarev A."/>
            <person name="Marguet E."/>
            <person name="Forterre P."/>
        </authorList>
    </citation>
    <scope>NUCLEOTIDE SEQUENCE [LARGE SCALE GENOMIC DNA]</scope>
    <source>
        <strain evidence="3 4">30-1</strain>
    </source>
</reference>
<dbReference type="KEGG" id="tnu:BD01_1514"/>
<keyword evidence="1" id="KW-0677">Repeat</keyword>
<dbReference type="GeneID" id="24958208"/>
<accession>W8NVA6</accession>
<dbReference type="eggNOG" id="arCOG03396">
    <property type="taxonomic scope" value="Archaea"/>
</dbReference>
<dbReference type="Pfam" id="PF00432">
    <property type="entry name" value="Prenyltrans"/>
    <property type="match status" value="2"/>
</dbReference>
<dbReference type="STRING" id="195522.BD01_1514"/>
<feature type="domain" description="Prenyltransferase alpha-alpha toroid" evidence="2">
    <location>
        <begin position="276"/>
        <end position="370"/>
    </location>
</feature>
<feature type="domain" description="Prenyltransferase alpha-alpha toroid" evidence="2">
    <location>
        <begin position="39"/>
        <end position="122"/>
    </location>
</feature>
<dbReference type="AlphaFoldDB" id="W8NVA6"/>
<evidence type="ECO:0000256" key="1">
    <source>
        <dbReference type="ARBA" id="ARBA00022737"/>
    </source>
</evidence>
<dbReference type="RefSeq" id="WP_042691434.1">
    <property type="nucleotide sequence ID" value="NZ_CP007264.1"/>
</dbReference>
<dbReference type="EMBL" id="CP007264">
    <property type="protein sequence ID" value="AHL23122.1"/>
    <property type="molecule type" value="Genomic_DNA"/>
</dbReference>
<protein>
    <recommendedName>
        <fullName evidence="2">Prenyltransferase alpha-alpha toroid domain-containing protein</fullName>
    </recommendedName>
</protein>
<dbReference type="InterPro" id="IPR008930">
    <property type="entry name" value="Terpenoid_cyclase/PrenylTrfase"/>
</dbReference>
<sequence length="741" mass="81058">MNRIAAVLMVLLLVIPGAYAGQISWSVNFLEDTSSNVQSVREMSLVLMALSGAQKAVGNTSADKIDSLAMRLLSLQNSDGGWGYLPNETSNVVDTSYALIALLKAEPYVSPVHRSALIEGVSGAVSYLLTSSSGNGWGYVPDSAPAFYPTVMAVWALGEYGYYYTESPIKNAVGFLLSAPSTLPAPQALALKVIALHAVNYPVPDDIVSNVEELLRSDSITTLDRAMLTYALELVRPLDFTTSFFVSKLLELANVSGDYAYWLSSPTYPLTTPEVVKTSAFALMAVAYLEQYTPQLPAEQNPYVAPCSALESLQNDDGGWPLVKPGPSNEKATYYALLALKYCVPTNKSVEKALSWAREALTVDGARMVSTHRFSPAYFYALETLLHSNALSAEEKEKAINDIISSQLPYGIGLWGNNLGPQPYQTALAVRALVDLGVPANDSLIQRAVKWVLDTSNGGWGIYVSTPYFSYMLRPDVMTTVSIIEALQGIVPEDKLRPHADWLVSQRVDGGWAYWKPYYDPMSGRVIQEKPTVELTVRVTDVLAEFGYNFSRDTLNFVIGAKQSGEINGKSVETAFAVMYLSRYKFVPKVTLDDVRLALGSELFTLVTSGLSKNETEKVVGSLIELYGNSFVVANTTEIGEGYYIVVAPYGSYNVSAYNPYLSFRVENGSVVVANYTAPVDSSIVLVPGYTAKGKVLFVFYSPSSRWMAVELFTTGFIRYIHGDAMVLTYENDRFIQKVVG</sequence>
<proteinExistence type="predicted"/>
<dbReference type="CDD" id="cd00688">
    <property type="entry name" value="ISOPREN_C2_like"/>
    <property type="match status" value="2"/>
</dbReference>